<proteinExistence type="predicted"/>
<dbReference type="VEuPathDB" id="FungiDB:FOC1_g10004375"/>
<accession>A0A420N6L6</accession>
<dbReference type="Pfam" id="PF01593">
    <property type="entry name" value="Amino_oxidase"/>
    <property type="match status" value="1"/>
</dbReference>
<evidence type="ECO:0000256" key="1">
    <source>
        <dbReference type="SAM" id="MobiDB-lite"/>
    </source>
</evidence>
<dbReference type="EMBL" id="MRCX01000056">
    <property type="protein sequence ID" value="RKK75925.1"/>
    <property type="molecule type" value="Genomic_DNA"/>
</dbReference>
<dbReference type="Gene3D" id="3.90.660.10">
    <property type="match status" value="1"/>
</dbReference>
<dbReference type="Proteomes" id="UP000285084">
    <property type="component" value="Unassembled WGS sequence"/>
</dbReference>
<name>A0A420N6L6_FUSOX</name>
<dbReference type="VEuPathDB" id="FungiDB:FOZG_14491"/>
<dbReference type="VEuPathDB" id="FungiDB:HZS61_001987"/>
<evidence type="ECO:0000313" key="3">
    <source>
        <dbReference type="EMBL" id="RKK75925.1"/>
    </source>
</evidence>
<dbReference type="SUPFAM" id="SSF54373">
    <property type="entry name" value="FAD-linked reductases, C-terminal domain"/>
    <property type="match status" value="1"/>
</dbReference>
<dbReference type="AlphaFoldDB" id="A0A420N6L6"/>
<evidence type="ECO:0000313" key="4">
    <source>
        <dbReference type="Proteomes" id="UP000285084"/>
    </source>
</evidence>
<sequence length="343" mass="38989">MKIKKRIEYNTKVQSINAQVQLRRERKGGKYTTMKIKTTRTDPKTKKVETKDREYFAIFNSTTLGALQRMELSDAGSSWGTKQTIRALGIKSNEGEDKWDPEKPAVLLCSYTWGQDAQRIGSLCSNNTTQDDAEVKQLIIHDLARLHARRERPFEEMVTFLEEQYIDPHGYDWYRDQNMSGAFAYFGPGQFSNMWQEIIKPNALGQLYLVGEAASSHHAWIVGALESVIRAVYVMFQGLQNGNEKFEAYDIVLKLLRTGPDNGKNVSEPLKKDGDMPTGLPFHPLPEEMPTRQFYTTKDKDLTASPEKEANEEGVDMTYGAALAVLSLIESFYELGVDKNDTY</sequence>
<dbReference type="GO" id="GO:0016491">
    <property type="term" value="F:oxidoreductase activity"/>
    <property type="evidence" value="ECO:0007669"/>
    <property type="project" value="InterPro"/>
</dbReference>
<evidence type="ECO:0000259" key="2">
    <source>
        <dbReference type="Pfam" id="PF01593"/>
    </source>
</evidence>
<organism evidence="3 4">
    <name type="scientific">Fusarium oxysporum</name>
    <name type="common">Fusarium vascular wilt</name>
    <dbReference type="NCBI Taxonomy" id="5507"/>
    <lineage>
        <taxon>Eukaryota</taxon>
        <taxon>Fungi</taxon>
        <taxon>Dikarya</taxon>
        <taxon>Ascomycota</taxon>
        <taxon>Pezizomycotina</taxon>
        <taxon>Sordariomycetes</taxon>
        <taxon>Hypocreomycetidae</taxon>
        <taxon>Hypocreales</taxon>
        <taxon>Nectriaceae</taxon>
        <taxon>Fusarium</taxon>
        <taxon>Fusarium oxysporum species complex</taxon>
    </lineage>
</organism>
<reference evidence="3 4" key="1">
    <citation type="journal article" date="2018" name="Sci. Rep.">
        <title>Characterisation of pathogen-specific regions and novel effector candidates in Fusarium oxysporum f. sp. cepae.</title>
        <authorList>
            <person name="Armitage A.D."/>
            <person name="Taylor A."/>
            <person name="Sobczyk M.K."/>
            <person name="Baxter L."/>
            <person name="Greenfield B.P."/>
            <person name="Bates H.J."/>
            <person name="Wilson F."/>
            <person name="Jackson A.C."/>
            <person name="Ott S."/>
            <person name="Harrison R.J."/>
            <person name="Clarkson J.P."/>
        </authorList>
    </citation>
    <scope>NUCLEOTIDE SEQUENCE [LARGE SCALE GENOMIC DNA]</scope>
    <source>
        <strain evidence="3 4">Fo_A13</strain>
    </source>
</reference>
<dbReference type="VEuPathDB" id="FungiDB:FOXG_10194"/>
<dbReference type="InterPro" id="IPR002937">
    <property type="entry name" value="Amino_oxidase"/>
</dbReference>
<dbReference type="VEuPathDB" id="FungiDB:FOMG_15909"/>
<comment type="caution">
    <text evidence="3">The sequence shown here is derived from an EMBL/GenBank/DDBJ whole genome shotgun (WGS) entry which is preliminary data.</text>
</comment>
<gene>
    <name evidence="3" type="ORF">BFJ69_g7255</name>
</gene>
<protein>
    <recommendedName>
        <fullName evidence="2">Amine oxidase domain-containing protein</fullName>
    </recommendedName>
</protein>
<feature type="region of interest" description="Disordered" evidence="1">
    <location>
        <begin position="263"/>
        <end position="283"/>
    </location>
</feature>
<dbReference type="VEuPathDB" id="FungiDB:FOC4_g10010208"/>
<dbReference type="Gene3D" id="1.10.10.1620">
    <property type="match status" value="1"/>
</dbReference>
<feature type="domain" description="Amine oxidase" evidence="2">
    <location>
        <begin position="100"/>
        <end position="232"/>
    </location>
</feature>
<dbReference type="VEuPathDB" id="FungiDB:FOIG_08426"/>